<evidence type="ECO:0000313" key="4">
    <source>
        <dbReference type="EMBL" id="RAL50124.1"/>
    </source>
</evidence>
<dbReference type="EMBL" id="NQVE01000067">
    <property type="protein sequence ID" value="RAL50124.1"/>
    <property type="molecule type" value="Genomic_DNA"/>
</dbReference>
<feature type="domain" description="ApaG" evidence="3">
    <location>
        <begin position="303"/>
        <end position="444"/>
    </location>
</feature>
<comment type="pathway">
    <text evidence="1">Protein modification; protein ubiquitination.</text>
</comment>
<dbReference type="PANTHER" id="PTHR47463:SF2">
    <property type="entry name" value="F-BOX PROTEIN SKIP16"/>
    <property type="match status" value="1"/>
</dbReference>
<evidence type="ECO:0000256" key="2">
    <source>
        <dbReference type="ARBA" id="ARBA00022786"/>
    </source>
</evidence>
<dbReference type="InterPro" id="IPR036047">
    <property type="entry name" value="F-box-like_dom_sf"/>
</dbReference>
<comment type="caution">
    <text evidence="4">The sequence shown here is derived from an EMBL/GenBank/DDBJ whole genome shotgun (WGS) entry which is preliminary data.</text>
</comment>
<dbReference type="SUPFAM" id="SSF160631">
    <property type="entry name" value="SMI1/KNR4-like"/>
    <property type="match status" value="1"/>
</dbReference>
<dbReference type="PANTHER" id="PTHR47463">
    <property type="entry name" value="F-BOX PROTEIN SKIP16"/>
    <property type="match status" value="1"/>
</dbReference>
<dbReference type="AlphaFoldDB" id="A0A328DWL2"/>
<sequence>MTGLESVGGLAVHIILTKLGPENVAATACISRRFRDWVSGDDIVWSKFCIEELGLSSPQDPLGNPTSSFRVSYQTWREAFNMYPWSLVIRTKRCWSRIRAWMEINFPEVLPTLRKGASEDKIKHLEECLKVKLPLPTRALYRFCDGQEPSKDVTRSTPVNLLGLIGGYTFYDHIVNVSLFPLSQVIIETKHARCHLGNDNGSKFAVVAASTTGYEKVFYLNCSTGQLHVGGWNMSSDCEMLPCVPHSLLCSINLTDCSQQQDGMLLWLEEHGRHLENGIVKVRTERSIRSISLYPEQPPLCSTAVTNGVKVRASAVFVPECCNLRPDSLEYIFAYSIRMSLSPKGCIINGMKFSSCQLYRRHWIIRVNDSIVDDVSGEGVIGKYPILLPGEEEFVYESCTQLSSPSGSIEGLFTFVPGCLADPKGSPFEVKVARFPLQLPDYIF</sequence>
<evidence type="ECO:0000259" key="3">
    <source>
        <dbReference type="PROSITE" id="PS51087"/>
    </source>
</evidence>
<proteinExistence type="predicted"/>
<gene>
    <name evidence="4" type="ORF">DM860_007798</name>
</gene>
<dbReference type="InterPro" id="IPR007474">
    <property type="entry name" value="ApaG_domain"/>
</dbReference>
<evidence type="ECO:0000256" key="1">
    <source>
        <dbReference type="ARBA" id="ARBA00004906"/>
    </source>
</evidence>
<dbReference type="InterPro" id="IPR018958">
    <property type="entry name" value="Knr4/Smi1-like_dom"/>
</dbReference>
<name>A0A328DWL2_9ASTE</name>
<dbReference type="SUPFAM" id="SSF81383">
    <property type="entry name" value="F-box domain"/>
    <property type="match status" value="1"/>
</dbReference>
<evidence type="ECO:0000313" key="5">
    <source>
        <dbReference type="Proteomes" id="UP000249390"/>
    </source>
</evidence>
<accession>A0A328DWL2</accession>
<keyword evidence="5" id="KW-1185">Reference proteome</keyword>
<dbReference type="PROSITE" id="PS51087">
    <property type="entry name" value="APAG"/>
    <property type="match status" value="1"/>
</dbReference>
<dbReference type="InterPro" id="IPR037883">
    <property type="entry name" value="Knr4/Smi1-like_sf"/>
</dbReference>
<dbReference type="Proteomes" id="UP000249390">
    <property type="component" value="Unassembled WGS sequence"/>
</dbReference>
<reference evidence="4 5" key="1">
    <citation type="submission" date="2018-06" db="EMBL/GenBank/DDBJ databases">
        <title>The Genome of Cuscuta australis (Dodder) Provides Insight into the Evolution of Plant Parasitism.</title>
        <authorList>
            <person name="Liu H."/>
        </authorList>
    </citation>
    <scope>NUCLEOTIDE SEQUENCE [LARGE SCALE GENOMIC DNA]</scope>
    <source>
        <strain evidence="5">cv. Yunnan</strain>
        <tissue evidence="4">Vines</tissue>
    </source>
</reference>
<dbReference type="Gene3D" id="2.60.40.1470">
    <property type="entry name" value="ApaG domain"/>
    <property type="match status" value="1"/>
</dbReference>
<protein>
    <recommendedName>
        <fullName evidence="3">ApaG domain-containing protein</fullName>
    </recommendedName>
</protein>
<dbReference type="InterPro" id="IPR036767">
    <property type="entry name" value="ApaG_sf"/>
</dbReference>
<dbReference type="Pfam" id="PF04379">
    <property type="entry name" value="DUF525"/>
    <property type="match status" value="1"/>
</dbReference>
<organism evidence="4 5">
    <name type="scientific">Cuscuta australis</name>
    <dbReference type="NCBI Taxonomy" id="267555"/>
    <lineage>
        <taxon>Eukaryota</taxon>
        <taxon>Viridiplantae</taxon>
        <taxon>Streptophyta</taxon>
        <taxon>Embryophyta</taxon>
        <taxon>Tracheophyta</taxon>
        <taxon>Spermatophyta</taxon>
        <taxon>Magnoliopsida</taxon>
        <taxon>eudicotyledons</taxon>
        <taxon>Gunneridae</taxon>
        <taxon>Pentapetalae</taxon>
        <taxon>asterids</taxon>
        <taxon>lamiids</taxon>
        <taxon>Solanales</taxon>
        <taxon>Convolvulaceae</taxon>
        <taxon>Cuscuteae</taxon>
        <taxon>Cuscuta</taxon>
        <taxon>Cuscuta subgen. Grammica</taxon>
        <taxon>Cuscuta sect. Cleistogrammica</taxon>
    </lineage>
</organism>
<dbReference type="SUPFAM" id="SSF110069">
    <property type="entry name" value="ApaG-like"/>
    <property type="match status" value="1"/>
</dbReference>
<keyword evidence="2" id="KW-0833">Ubl conjugation pathway</keyword>
<dbReference type="Pfam" id="PF09346">
    <property type="entry name" value="SMI1_KNR4"/>
    <property type="match status" value="1"/>
</dbReference>